<evidence type="ECO:0000256" key="4">
    <source>
        <dbReference type="ARBA" id="ARBA00023015"/>
    </source>
</evidence>
<evidence type="ECO:0000256" key="1">
    <source>
        <dbReference type="ARBA" id="ARBA00005952"/>
    </source>
</evidence>
<dbReference type="InterPro" id="IPR035926">
    <property type="entry name" value="NusB-like_sf"/>
</dbReference>
<keyword evidence="4 6" id="KW-0805">Transcription regulation</keyword>
<keyword evidence="2 6" id="KW-0889">Transcription antitermination</keyword>
<evidence type="ECO:0000256" key="5">
    <source>
        <dbReference type="ARBA" id="ARBA00023163"/>
    </source>
</evidence>
<dbReference type="SUPFAM" id="SSF48013">
    <property type="entry name" value="NusB-like"/>
    <property type="match status" value="1"/>
</dbReference>
<evidence type="ECO:0000313" key="8">
    <source>
        <dbReference type="EMBL" id="RMX18831.1"/>
    </source>
</evidence>
<dbReference type="GO" id="GO:0003723">
    <property type="term" value="F:RNA binding"/>
    <property type="evidence" value="ECO:0007669"/>
    <property type="project" value="UniProtKB-UniRule"/>
</dbReference>
<dbReference type="GO" id="GO:0005829">
    <property type="term" value="C:cytosol"/>
    <property type="evidence" value="ECO:0007669"/>
    <property type="project" value="TreeGrafter"/>
</dbReference>
<dbReference type="OrthoDB" id="9789556at2"/>
<dbReference type="RefSeq" id="WP_122243690.1">
    <property type="nucleotide sequence ID" value="NZ_RDQJ01000001.1"/>
</dbReference>
<evidence type="ECO:0000313" key="9">
    <source>
        <dbReference type="Proteomes" id="UP000275180"/>
    </source>
</evidence>
<comment type="function">
    <text evidence="6">Involved in transcription antitermination. Required for transcription of ribosomal RNA (rRNA) genes. Binds specifically to the boxA antiterminator sequence of the ribosomal RNA (rrn) operons.</text>
</comment>
<comment type="caution">
    <text evidence="8">The sequence shown here is derived from an EMBL/GenBank/DDBJ whole genome shotgun (WGS) entry which is preliminary data.</text>
</comment>
<dbReference type="InterPro" id="IPR011605">
    <property type="entry name" value="NusB_fam"/>
</dbReference>
<dbReference type="GO" id="GO:0031564">
    <property type="term" value="P:transcription antitermination"/>
    <property type="evidence" value="ECO:0007669"/>
    <property type="project" value="UniProtKB-KW"/>
</dbReference>
<evidence type="ECO:0000259" key="7">
    <source>
        <dbReference type="Pfam" id="PF01029"/>
    </source>
</evidence>
<dbReference type="PANTHER" id="PTHR11078:SF3">
    <property type="entry name" value="ANTITERMINATION NUSB DOMAIN-CONTAINING PROTEIN"/>
    <property type="match status" value="1"/>
</dbReference>
<dbReference type="PANTHER" id="PTHR11078">
    <property type="entry name" value="N UTILIZATION SUBSTANCE PROTEIN B-RELATED"/>
    <property type="match status" value="1"/>
</dbReference>
<comment type="similarity">
    <text evidence="1 6">Belongs to the NusB family.</text>
</comment>
<dbReference type="NCBIfam" id="TIGR01951">
    <property type="entry name" value="nusB"/>
    <property type="match status" value="1"/>
</dbReference>
<dbReference type="GO" id="GO:0006353">
    <property type="term" value="P:DNA-templated transcription termination"/>
    <property type="evidence" value="ECO:0007669"/>
    <property type="project" value="UniProtKB-UniRule"/>
</dbReference>
<evidence type="ECO:0000256" key="3">
    <source>
        <dbReference type="ARBA" id="ARBA00022884"/>
    </source>
</evidence>
<dbReference type="AlphaFoldDB" id="A0A3M6RVK7"/>
<proteinExistence type="inferred from homology"/>
<evidence type="ECO:0000256" key="2">
    <source>
        <dbReference type="ARBA" id="ARBA00022814"/>
    </source>
</evidence>
<name>A0A3M6RVK7_9BURK</name>
<dbReference type="Gene3D" id="1.10.940.10">
    <property type="entry name" value="NusB-like"/>
    <property type="match status" value="1"/>
</dbReference>
<protein>
    <recommendedName>
        <fullName evidence="6">Transcription antitermination protein NusB</fullName>
    </recommendedName>
    <alternativeName>
        <fullName evidence="6">Antitermination factor NusB</fullName>
    </alternativeName>
</protein>
<organism evidence="8 9">
    <name type="scientific">Vandammella animalimorsus</name>
    <dbReference type="NCBI Taxonomy" id="2029117"/>
    <lineage>
        <taxon>Bacteria</taxon>
        <taxon>Pseudomonadati</taxon>
        <taxon>Pseudomonadota</taxon>
        <taxon>Betaproteobacteria</taxon>
        <taxon>Burkholderiales</taxon>
        <taxon>Comamonadaceae</taxon>
        <taxon>Vandammella</taxon>
    </lineage>
</organism>
<dbReference type="HAMAP" id="MF_00073">
    <property type="entry name" value="NusB"/>
    <property type="match status" value="1"/>
</dbReference>
<dbReference type="EMBL" id="RDQJ01000001">
    <property type="protein sequence ID" value="RMX18831.1"/>
    <property type="molecule type" value="Genomic_DNA"/>
</dbReference>
<sequence>MSPAAQPPTPSSKKSARSRAREFALQALYQRLVGKNEAREIDQFTRGLSGFHKADSALYDALLYGCTEQAAALDATIAPVLDRPLSELSPIEHAIMWMGVYEFQHAPDVPWKVVINEYVELAKAFGGTDGHKYVNAVLHALAAQLRPLELGGQQLQPR</sequence>
<evidence type="ECO:0000256" key="6">
    <source>
        <dbReference type="HAMAP-Rule" id="MF_00073"/>
    </source>
</evidence>
<keyword evidence="3 6" id="KW-0694">RNA-binding</keyword>
<dbReference type="Proteomes" id="UP000275180">
    <property type="component" value="Unassembled WGS sequence"/>
</dbReference>
<gene>
    <name evidence="6 8" type="primary">nusB</name>
    <name evidence="8" type="ORF">EBQ34_00270</name>
</gene>
<feature type="domain" description="NusB/RsmB/TIM44" evidence="7">
    <location>
        <begin position="19"/>
        <end position="142"/>
    </location>
</feature>
<dbReference type="InterPro" id="IPR006027">
    <property type="entry name" value="NusB_RsmB_TIM44"/>
</dbReference>
<reference evidence="8 9" key="1">
    <citation type="submission" date="2018-10" db="EMBL/GenBank/DDBJ databases">
        <title>Comamonadaceae CDC group NO-1 genome sequencing and assembly.</title>
        <authorList>
            <person name="Bernier A.-M."/>
            <person name="Bernard K."/>
        </authorList>
    </citation>
    <scope>NUCLEOTIDE SEQUENCE [LARGE SCALE GENOMIC DNA]</scope>
    <source>
        <strain evidence="8 9">NML180582</strain>
    </source>
</reference>
<dbReference type="Pfam" id="PF01029">
    <property type="entry name" value="NusB"/>
    <property type="match status" value="1"/>
</dbReference>
<keyword evidence="5 6" id="KW-0804">Transcription</keyword>
<accession>A0A3M6RVK7</accession>